<feature type="compositionally biased region" description="Basic and acidic residues" evidence="2">
    <location>
        <begin position="457"/>
        <end position="466"/>
    </location>
</feature>
<feature type="compositionally biased region" description="Polar residues" evidence="2">
    <location>
        <begin position="660"/>
        <end position="670"/>
    </location>
</feature>
<feature type="region of interest" description="Disordered" evidence="2">
    <location>
        <begin position="760"/>
        <end position="790"/>
    </location>
</feature>
<keyword evidence="4" id="KW-1185">Reference proteome</keyword>
<evidence type="ECO:0000313" key="3">
    <source>
        <dbReference type="EMBL" id="CEM00905.1"/>
    </source>
</evidence>
<dbReference type="Proteomes" id="UP000041254">
    <property type="component" value="Unassembled WGS sequence"/>
</dbReference>
<feature type="region of interest" description="Disordered" evidence="2">
    <location>
        <begin position="98"/>
        <end position="120"/>
    </location>
</feature>
<gene>
    <name evidence="3" type="ORF">Vbra_13040</name>
</gene>
<feature type="region of interest" description="Disordered" evidence="2">
    <location>
        <begin position="44"/>
        <end position="69"/>
    </location>
</feature>
<feature type="region of interest" description="Disordered" evidence="2">
    <location>
        <begin position="805"/>
        <end position="839"/>
    </location>
</feature>
<organism evidence="3 4">
    <name type="scientific">Vitrella brassicaformis (strain CCMP3155)</name>
    <dbReference type="NCBI Taxonomy" id="1169540"/>
    <lineage>
        <taxon>Eukaryota</taxon>
        <taxon>Sar</taxon>
        <taxon>Alveolata</taxon>
        <taxon>Colpodellida</taxon>
        <taxon>Vitrellaceae</taxon>
        <taxon>Vitrella</taxon>
    </lineage>
</organism>
<dbReference type="InParanoid" id="A0A0G4ESD9"/>
<accession>A0A0G4ESD9</accession>
<evidence type="ECO:0000313" key="4">
    <source>
        <dbReference type="Proteomes" id="UP000041254"/>
    </source>
</evidence>
<reference evidence="3 4" key="1">
    <citation type="submission" date="2014-11" db="EMBL/GenBank/DDBJ databases">
        <authorList>
            <person name="Zhu J."/>
            <person name="Qi W."/>
            <person name="Song R."/>
        </authorList>
    </citation>
    <scope>NUCLEOTIDE SEQUENCE [LARGE SCALE GENOMIC DNA]</scope>
</reference>
<feature type="compositionally biased region" description="Low complexity" evidence="2">
    <location>
        <begin position="439"/>
        <end position="455"/>
    </location>
</feature>
<protein>
    <submittedName>
        <fullName evidence="3">Uncharacterized protein</fullName>
    </submittedName>
</protein>
<name>A0A0G4ESD9_VITBC</name>
<feature type="compositionally biased region" description="Basic and acidic residues" evidence="2">
    <location>
        <begin position="385"/>
        <end position="397"/>
    </location>
</feature>
<keyword evidence="1" id="KW-0175">Coiled coil</keyword>
<feature type="compositionally biased region" description="Basic and acidic residues" evidence="2">
    <location>
        <begin position="154"/>
        <end position="168"/>
    </location>
</feature>
<feature type="compositionally biased region" description="Acidic residues" evidence="2">
    <location>
        <begin position="46"/>
        <end position="69"/>
    </location>
</feature>
<dbReference type="VEuPathDB" id="CryptoDB:Vbra_13040"/>
<feature type="region of interest" description="Disordered" evidence="2">
    <location>
        <begin position="154"/>
        <end position="219"/>
    </location>
</feature>
<feature type="compositionally biased region" description="Polar residues" evidence="2">
    <location>
        <begin position="486"/>
        <end position="534"/>
    </location>
</feature>
<evidence type="ECO:0000256" key="1">
    <source>
        <dbReference type="SAM" id="Coils"/>
    </source>
</evidence>
<dbReference type="EMBL" id="CDMY01000301">
    <property type="protein sequence ID" value="CEM00905.1"/>
    <property type="molecule type" value="Genomic_DNA"/>
</dbReference>
<proteinExistence type="predicted"/>
<feature type="compositionally biased region" description="Gly residues" evidence="2">
    <location>
        <begin position="420"/>
        <end position="431"/>
    </location>
</feature>
<dbReference type="AlphaFoldDB" id="A0A0G4ESD9"/>
<feature type="compositionally biased region" description="Basic and acidic residues" evidence="2">
    <location>
        <begin position="362"/>
        <end position="374"/>
    </location>
</feature>
<feature type="region of interest" description="Disordered" evidence="2">
    <location>
        <begin position="327"/>
        <end position="692"/>
    </location>
</feature>
<evidence type="ECO:0000256" key="2">
    <source>
        <dbReference type="SAM" id="MobiDB-lite"/>
    </source>
</evidence>
<sequence length="839" mass="89535">MFQQGRAFVGFGGGHPSFGLLGSALRLGSLDDSYLDEVRQGGYAVVEEDTGEEGAEEEQEGEGDGEENDLYVVDHPHVPHGYAIEYDGILGPHPGMHHHHAQTSEYAQGPSVYTGEGRTPRPYGFDYIDRPELEDTSPRSIYYPLLRVAEQQHNADLDRKYPRDHPPTEEGDGAADGGDKEGEGEGEGGQGDGGGAREEASSGAAGAGVGGDVETGPRNLDEAKDQIKSLRSKLSAAIHTQNAMDTFKMKAAEVNRSLKRIEQRLQVKVDLCREAVNRKDTLLRKLVEKYQQSGEELRRVREEMKAKEESPSLIGRHMRREHVASHNNIPVGLGGPEEPADDATAPATSQQRSPANIPLYPHKQEASPTKDHKQSHTTTNGYVTDDERERGRPDVPAEPRPGTRNFRRNPQNWGHKQDASGGGGGAKGGYSSGVEHVPRPTTTTTNPNRPRNVRPSELPRRHDARSGQHSPKRRVGTRTPAAEGTRTPSKGPTRTSLRMTPSSNQSSSGSLTADKAPQSTTSTGSTKRAASQGRTGAPLIPSSGYSRDRSIPAVPGGRRKMPPPVPQSARINTNLGTRRAERPPGASAMDTGVGGGRSKQAHRPSPPPPLSRINRRGINGINTGDAAKGTTAHRPAQVKERQEAPGEQQTAPSIPLVSRAQFTPGPTTHSGAGHQSRLGVHGGPHMVQPPAVPRELRTGEGASFAAVGGGAEGGGAARAARPPPAIATLNRFQEDYNMREQQNAASAVPLIPEQQAGLTLTHGRPFNHPTHHTMPPQLQSGRPRAPGGVPAIGIQVTQQVAGAFSSGVVERDRSMAASQQRPQLYPQYGGRGASGPANN</sequence>
<feature type="coiled-coil region" evidence="1">
    <location>
        <begin position="220"/>
        <end position="310"/>
    </location>
</feature>